<sequence>MKLKHCLPLLGLIWSLPVFAEFNPQLATLNCLSCHQDRAVSERSIPVLTGLSTQRIQQDLLDFKYDRKTATLMPRIAKGFSDDELRLIADCIAQQY</sequence>
<evidence type="ECO:0000313" key="2">
    <source>
        <dbReference type="EMBL" id="AEG01030.1"/>
    </source>
</evidence>
<dbReference type="InterPro" id="IPR036909">
    <property type="entry name" value="Cyt_c-like_dom_sf"/>
</dbReference>
<dbReference type="eggNOG" id="COG2863">
    <property type="taxonomic scope" value="Bacteria"/>
</dbReference>
<reference key="2">
    <citation type="submission" date="2011-05" db="EMBL/GenBank/DDBJ databases">
        <title>Complete genome sequence of the aerobic marine methanotroph Methylomonas methanica MC09.</title>
        <authorList>
            <person name="Boden R."/>
            <person name="Cunliffe M."/>
            <person name="Scanlan J."/>
            <person name="Moussard H."/>
            <person name="Kits K.D."/>
            <person name="Klotz M."/>
            <person name="Jetten M."/>
            <person name="Vuilleumier S."/>
            <person name="Han J."/>
            <person name="Peters L."/>
            <person name="Mikhailova N."/>
            <person name="Teshima H."/>
            <person name="Tapia R."/>
            <person name="Kyrpides N."/>
            <person name="Ivanova N."/>
            <person name="Pagani I."/>
            <person name="Cheng J.-F."/>
            <person name="Goodwin L."/>
            <person name="Han C."/>
            <person name="Hauser L."/>
            <person name="Land M."/>
            <person name="Lapidus A."/>
            <person name="Lucas S."/>
            <person name="Pitluck S."/>
            <person name="Woyke T."/>
            <person name="Stein L.Y."/>
            <person name="Murrell C."/>
        </authorList>
    </citation>
    <scope>NUCLEOTIDE SEQUENCE</scope>
    <source>
        <strain>MC09</strain>
    </source>
</reference>
<evidence type="ECO:0000256" key="1">
    <source>
        <dbReference type="SAM" id="SignalP"/>
    </source>
</evidence>
<dbReference type="Proteomes" id="UP000008888">
    <property type="component" value="Chromosome"/>
</dbReference>
<organism evidence="2 3">
    <name type="scientific">Methylomonas methanica (strain DSM 25384 / MC09)</name>
    <dbReference type="NCBI Taxonomy" id="857087"/>
    <lineage>
        <taxon>Bacteria</taxon>
        <taxon>Pseudomonadati</taxon>
        <taxon>Pseudomonadota</taxon>
        <taxon>Gammaproteobacteria</taxon>
        <taxon>Methylococcales</taxon>
        <taxon>Methylococcaceae</taxon>
        <taxon>Methylomonas</taxon>
    </lineage>
</organism>
<keyword evidence="3" id="KW-1185">Reference proteome</keyword>
<gene>
    <name evidence="2" type="ordered locus">Metme_2644</name>
</gene>
<dbReference type="OrthoDB" id="188778at2"/>
<accession>F9ZYC5</accession>
<dbReference type="SUPFAM" id="SSF46626">
    <property type="entry name" value="Cytochrome c"/>
    <property type="match status" value="1"/>
</dbReference>
<evidence type="ECO:0000313" key="3">
    <source>
        <dbReference type="Proteomes" id="UP000008888"/>
    </source>
</evidence>
<dbReference type="GO" id="GO:0009055">
    <property type="term" value="F:electron transfer activity"/>
    <property type="evidence" value="ECO:0007669"/>
    <property type="project" value="InterPro"/>
</dbReference>
<keyword evidence="1" id="KW-0732">Signal</keyword>
<dbReference type="AlphaFoldDB" id="F9ZYC5"/>
<reference evidence="3" key="3">
    <citation type="submission" date="2011-05" db="EMBL/GenBank/DDBJ databases">
        <title>Complete sequence of Methylomonas methanica MC09.</title>
        <authorList>
            <consortium name="US DOE Joint Genome Institute"/>
            <person name="Lucas S."/>
            <person name="Han J."/>
            <person name="Lapidus A."/>
            <person name="Cheng J.-F."/>
            <person name="Goodwin L."/>
            <person name="Pitluck S."/>
            <person name="Peters L."/>
            <person name="Mikhailova N."/>
            <person name="Teshima H."/>
            <person name="Han C."/>
            <person name="Tapia R."/>
            <person name="Land M."/>
            <person name="Hauser L."/>
            <person name="Kyrpides N."/>
            <person name="Ivanova N."/>
            <person name="Pagani I."/>
            <person name="Stein L."/>
            <person name="Woyke T."/>
        </authorList>
    </citation>
    <scope>NUCLEOTIDE SEQUENCE [LARGE SCALE GENOMIC DNA]</scope>
    <source>
        <strain evidence="3">MC09</strain>
    </source>
</reference>
<dbReference type="RefSeq" id="WP_013819266.1">
    <property type="nucleotide sequence ID" value="NC_015572.1"/>
</dbReference>
<dbReference type="GO" id="GO:0020037">
    <property type="term" value="F:heme binding"/>
    <property type="evidence" value="ECO:0007669"/>
    <property type="project" value="InterPro"/>
</dbReference>
<evidence type="ECO:0008006" key="4">
    <source>
        <dbReference type="Google" id="ProtNLM"/>
    </source>
</evidence>
<proteinExistence type="predicted"/>
<dbReference type="HOGENOM" id="CLU_128253_2_3_6"/>
<dbReference type="EMBL" id="CP002738">
    <property type="protein sequence ID" value="AEG01030.1"/>
    <property type="molecule type" value="Genomic_DNA"/>
</dbReference>
<feature type="signal peptide" evidence="1">
    <location>
        <begin position="1"/>
        <end position="20"/>
    </location>
</feature>
<name>F9ZYC5_METMM</name>
<feature type="chain" id="PRO_5003392919" description="Cytochrome c domain-containing protein" evidence="1">
    <location>
        <begin position="21"/>
        <end position="96"/>
    </location>
</feature>
<dbReference type="STRING" id="857087.Metme_2644"/>
<reference evidence="2 3" key="1">
    <citation type="journal article" date="2011" name="J. Bacteriol.">
        <title>Complete Genome Sequence of the Aerobic Marine Methanotroph Methylomonas methanica MC09.</title>
        <authorList>
            <person name="Boden R."/>
            <person name="Cunliffe M."/>
            <person name="Scanlan J."/>
            <person name="Moussard H."/>
            <person name="Kits K.D."/>
            <person name="Klotz M.G."/>
            <person name="Jetten M.S."/>
            <person name="Vuilleumier S."/>
            <person name="Han J."/>
            <person name="Peters L."/>
            <person name="Mikhailova N."/>
            <person name="Teshima H."/>
            <person name="Tapia R."/>
            <person name="Kyrpides N."/>
            <person name="Ivanova N."/>
            <person name="Pagani I."/>
            <person name="Cheng J.F."/>
            <person name="Goodwin L."/>
            <person name="Han C."/>
            <person name="Hauser L."/>
            <person name="Land M.L."/>
            <person name="Lapidus A."/>
            <person name="Lucas S."/>
            <person name="Pitluck S."/>
            <person name="Woyke T."/>
            <person name="Stein L."/>
            <person name="Murrell J.C."/>
        </authorList>
    </citation>
    <scope>NUCLEOTIDE SEQUENCE [LARGE SCALE GENOMIC DNA]</scope>
    <source>
        <strain evidence="2 3">MC09</strain>
    </source>
</reference>
<dbReference type="KEGG" id="mmt:Metme_2644"/>
<dbReference type="Gene3D" id="1.10.760.10">
    <property type="entry name" value="Cytochrome c-like domain"/>
    <property type="match status" value="1"/>
</dbReference>
<protein>
    <recommendedName>
        <fullName evidence="4">Cytochrome c domain-containing protein</fullName>
    </recommendedName>
</protein>